<name>A0A852ZD73_9ACTN</name>
<dbReference type="Gene3D" id="3.40.630.30">
    <property type="match status" value="1"/>
</dbReference>
<dbReference type="InterPro" id="IPR016181">
    <property type="entry name" value="Acyl_CoA_acyltransferase"/>
</dbReference>
<reference evidence="2 3" key="1">
    <citation type="submission" date="2020-07" db="EMBL/GenBank/DDBJ databases">
        <title>Sequencing the genomes of 1000 actinobacteria strains.</title>
        <authorList>
            <person name="Klenk H.-P."/>
        </authorList>
    </citation>
    <scope>NUCLEOTIDE SEQUENCE [LARGE SCALE GENOMIC DNA]</scope>
    <source>
        <strain evidence="2 3">DSM 18448</strain>
    </source>
</reference>
<keyword evidence="2" id="KW-0808">Transferase</keyword>
<dbReference type="Proteomes" id="UP000579605">
    <property type="component" value="Unassembled WGS sequence"/>
</dbReference>
<proteinExistence type="predicted"/>
<dbReference type="PROSITE" id="PS51186">
    <property type="entry name" value="GNAT"/>
    <property type="match status" value="1"/>
</dbReference>
<dbReference type="GO" id="GO:0016747">
    <property type="term" value="F:acyltransferase activity, transferring groups other than amino-acyl groups"/>
    <property type="evidence" value="ECO:0007669"/>
    <property type="project" value="InterPro"/>
</dbReference>
<organism evidence="2 3">
    <name type="scientific">Actinopolymorpha rutila</name>
    <dbReference type="NCBI Taxonomy" id="446787"/>
    <lineage>
        <taxon>Bacteria</taxon>
        <taxon>Bacillati</taxon>
        <taxon>Actinomycetota</taxon>
        <taxon>Actinomycetes</taxon>
        <taxon>Propionibacteriales</taxon>
        <taxon>Actinopolymorphaceae</taxon>
        <taxon>Actinopolymorpha</taxon>
    </lineage>
</organism>
<feature type="domain" description="N-acetyltransferase" evidence="1">
    <location>
        <begin position="14"/>
        <end position="197"/>
    </location>
</feature>
<evidence type="ECO:0000313" key="3">
    <source>
        <dbReference type="Proteomes" id="UP000579605"/>
    </source>
</evidence>
<dbReference type="Pfam" id="PF00583">
    <property type="entry name" value="Acetyltransf_1"/>
    <property type="match status" value="1"/>
</dbReference>
<accession>A0A852ZD73</accession>
<evidence type="ECO:0000259" key="1">
    <source>
        <dbReference type="PROSITE" id="PS51186"/>
    </source>
</evidence>
<dbReference type="SUPFAM" id="SSF55729">
    <property type="entry name" value="Acyl-CoA N-acyltransferases (Nat)"/>
    <property type="match status" value="1"/>
</dbReference>
<comment type="caution">
    <text evidence="2">The sequence shown here is derived from an EMBL/GenBank/DDBJ whole genome shotgun (WGS) entry which is preliminary data.</text>
</comment>
<sequence>MLVQQEGSEPMTTVRVVPATAARWPQLGRVFGPREKNPTSCWCQRFRRHDEPTNRDALQREIHQADPPVGLLAYLNGDVVGWTRAVPRSTLPGITEHRALARILDEDLDAWWVSCFVVRREHRGSGIGVALLEAAVDWAAQHGASVLDGHPVDTDGLARIPSPSAVFTGTLAMFRRAGFAEIGRTYPTRPVMRRELLHR</sequence>
<dbReference type="InterPro" id="IPR000182">
    <property type="entry name" value="GNAT_dom"/>
</dbReference>
<dbReference type="EMBL" id="JACBZH010000001">
    <property type="protein sequence ID" value="NYH91097.1"/>
    <property type="molecule type" value="Genomic_DNA"/>
</dbReference>
<dbReference type="AlphaFoldDB" id="A0A852ZD73"/>
<evidence type="ECO:0000313" key="2">
    <source>
        <dbReference type="EMBL" id="NYH91097.1"/>
    </source>
</evidence>
<dbReference type="RefSeq" id="WP_202889350.1">
    <property type="nucleotide sequence ID" value="NZ_BAAARR010000011.1"/>
</dbReference>
<protein>
    <submittedName>
        <fullName evidence="2">GNAT superfamily N-acetyltransferase</fullName>
    </submittedName>
</protein>
<keyword evidence="3" id="KW-1185">Reference proteome</keyword>
<gene>
    <name evidence="2" type="ORF">F4554_003735</name>
</gene>
<dbReference type="CDD" id="cd04301">
    <property type="entry name" value="NAT_SF"/>
    <property type="match status" value="1"/>
</dbReference>